<evidence type="ECO:0000259" key="15">
    <source>
        <dbReference type="PROSITE" id="PS51726"/>
    </source>
</evidence>
<comment type="subcellular location">
    <subcellularLocation>
        <location evidence="1 12">Nucleus</location>
    </subcellularLocation>
</comment>
<keyword evidence="10 12" id="KW-0539">Nucleus</keyword>
<evidence type="ECO:0000259" key="14">
    <source>
        <dbReference type="PROSITE" id="PS50157"/>
    </source>
</evidence>
<comment type="caution">
    <text evidence="16">The sequence shown here is derived from an EMBL/GenBank/DDBJ whole genome shotgun (WGS) entry which is preliminary data.</text>
</comment>
<evidence type="ECO:0000256" key="1">
    <source>
        <dbReference type="ARBA" id="ARBA00004123"/>
    </source>
</evidence>
<dbReference type="Pfam" id="PF17772">
    <property type="entry name" value="zf-MYST"/>
    <property type="match status" value="1"/>
</dbReference>
<sequence>MEKKSNCSKKNSNFQKGEIVSCYNKVLNGQFKGKILDFKSENSVIYAFITFIGQDSRLDDWYPIDELENVSNQSNFTENNKNKDSNKDSDDDDNVFIEESKSESQDEDEDEMTYSSELDLDPDPDLDPVDDEDDTNIEFEKVHREITKKKNIEKITIGKHTMRTWYYSPYPCPFHDCQHLYICENCFQYFMSKEDLNEHMRSTKEFQPYGREIYRNGNLSIFEMKGNCQKIPCQCLCLLGKLFLDHKTLYYDTEGFSFYVLCEMDKNGYHSIAYSSREVDSEAQNVLSCIVVFPPFQSKGYGQLLISLSYEIARRKKAPGGPEKPLSELGLKAFETFWKEKIVDALKRYKNISNIELIVDVTGISEDDIKKVLEENDFAKLVIGKSKIIVNKEKLKKAAIEIKKKKRKNAFAPRMLLWTPDNDSFAF</sequence>
<evidence type="ECO:0000256" key="9">
    <source>
        <dbReference type="ARBA" id="ARBA00022990"/>
    </source>
</evidence>
<dbReference type="Gene3D" id="1.10.10.10">
    <property type="entry name" value="Winged helix-like DNA-binding domain superfamily/Winged helix DNA-binding domain"/>
    <property type="match status" value="1"/>
</dbReference>
<comment type="catalytic activity">
    <reaction evidence="12">
        <text>L-lysyl-[protein] + acetyl-CoA = N(6)-acetyl-L-lysyl-[protein] + CoA + H(+)</text>
        <dbReference type="Rhea" id="RHEA:45948"/>
        <dbReference type="Rhea" id="RHEA-COMP:9752"/>
        <dbReference type="Rhea" id="RHEA-COMP:10731"/>
        <dbReference type="ChEBI" id="CHEBI:15378"/>
        <dbReference type="ChEBI" id="CHEBI:29969"/>
        <dbReference type="ChEBI" id="CHEBI:57287"/>
        <dbReference type="ChEBI" id="CHEBI:57288"/>
        <dbReference type="ChEBI" id="CHEBI:61930"/>
        <dbReference type="EC" id="2.3.1.48"/>
    </reaction>
</comment>
<dbReference type="SUPFAM" id="SSF55729">
    <property type="entry name" value="Acyl-CoA N-acyltransferases (Nat)"/>
    <property type="match status" value="1"/>
</dbReference>
<name>A0ABR2KH79_9EUKA</name>
<feature type="compositionally biased region" description="Acidic residues" evidence="13">
    <location>
        <begin position="105"/>
        <end position="133"/>
    </location>
</feature>
<evidence type="ECO:0000256" key="7">
    <source>
        <dbReference type="ARBA" id="ARBA00022833"/>
    </source>
</evidence>
<dbReference type="PROSITE" id="PS50157">
    <property type="entry name" value="ZINC_FINGER_C2H2_2"/>
    <property type="match status" value="1"/>
</dbReference>
<evidence type="ECO:0000313" key="16">
    <source>
        <dbReference type="EMBL" id="KAK8890490.1"/>
    </source>
</evidence>
<organism evidence="16 17">
    <name type="scientific">Tritrichomonas musculus</name>
    <dbReference type="NCBI Taxonomy" id="1915356"/>
    <lineage>
        <taxon>Eukaryota</taxon>
        <taxon>Metamonada</taxon>
        <taxon>Parabasalia</taxon>
        <taxon>Tritrichomonadida</taxon>
        <taxon>Tritrichomonadidae</taxon>
        <taxon>Tritrichomonas</taxon>
    </lineage>
</organism>
<evidence type="ECO:0000256" key="13">
    <source>
        <dbReference type="SAM" id="MobiDB-lite"/>
    </source>
</evidence>
<evidence type="ECO:0000256" key="10">
    <source>
        <dbReference type="ARBA" id="ARBA00023242"/>
    </source>
</evidence>
<gene>
    <name evidence="16" type="ORF">M9Y10_035266</name>
</gene>
<comment type="similarity">
    <text evidence="2 12">Belongs to the MYST (SAS/MOZ) family.</text>
</comment>
<dbReference type="PANTHER" id="PTHR10615">
    <property type="entry name" value="HISTONE ACETYLTRANSFERASE"/>
    <property type="match status" value="1"/>
</dbReference>
<keyword evidence="5" id="KW-0479">Metal-binding</keyword>
<dbReference type="EC" id="2.3.1.48" evidence="3 12"/>
<dbReference type="InterPro" id="IPR050603">
    <property type="entry name" value="MYST_HAT"/>
</dbReference>
<dbReference type="InterPro" id="IPR036388">
    <property type="entry name" value="WH-like_DNA-bd_sf"/>
</dbReference>
<evidence type="ECO:0000256" key="12">
    <source>
        <dbReference type="RuleBase" id="RU361211"/>
    </source>
</evidence>
<evidence type="ECO:0000256" key="8">
    <source>
        <dbReference type="ARBA" id="ARBA00022853"/>
    </source>
</evidence>
<dbReference type="Proteomes" id="UP001470230">
    <property type="component" value="Unassembled WGS sequence"/>
</dbReference>
<keyword evidence="8" id="KW-0156">Chromatin regulator</keyword>
<accession>A0ABR2KH79</accession>
<evidence type="ECO:0000256" key="11">
    <source>
        <dbReference type="PROSITE-ProRule" id="PRU00042"/>
    </source>
</evidence>
<evidence type="ECO:0000256" key="2">
    <source>
        <dbReference type="ARBA" id="ARBA00010107"/>
    </source>
</evidence>
<reference evidence="16 17" key="1">
    <citation type="submission" date="2024-04" db="EMBL/GenBank/DDBJ databases">
        <title>Tritrichomonas musculus Genome.</title>
        <authorList>
            <person name="Alves-Ferreira E."/>
            <person name="Grigg M."/>
            <person name="Lorenzi H."/>
            <person name="Galac M."/>
        </authorList>
    </citation>
    <scope>NUCLEOTIDE SEQUENCE [LARGE SCALE GENOMIC DNA]</scope>
    <source>
        <strain evidence="16 17">EAF2021</strain>
    </source>
</reference>
<feature type="domain" description="MYST-type HAT" evidence="15">
    <location>
        <begin position="147"/>
        <end position="420"/>
    </location>
</feature>
<keyword evidence="17" id="KW-1185">Reference proteome</keyword>
<dbReference type="PROSITE" id="PS51726">
    <property type="entry name" value="MYST_HAT"/>
    <property type="match status" value="1"/>
</dbReference>
<dbReference type="InterPro" id="IPR040706">
    <property type="entry name" value="Zf-MYST"/>
</dbReference>
<dbReference type="Gene3D" id="3.40.630.30">
    <property type="match status" value="1"/>
</dbReference>
<feature type="domain" description="C2H2-type" evidence="14">
    <location>
        <begin position="181"/>
        <end position="208"/>
    </location>
</feature>
<keyword evidence="7" id="KW-0862">Zinc</keyword>
<evidence type="ECO:0000256" key="6">
    <source>
        <dbReference type="ARBA" id="ARBA00022771"/>
    </source>
</evidence>
<evidence type="ECO:0000313" key="17">
    <source>
        <dbReference type="Proteomes" id="UP001470230"/>
    </source>
</evidence>
<dbReference type="InterPro" id="IPR013087">
    <property type="entry name" value="Znf_C2H2_type"/>
</dbReference>
<protein>
    <recommendedName>
        <fullName evidence="3 12">Histone acetyltransferase</fullName>
        <ecNumber evidence="3 12">2.3.1.48</ecNumber>
    </recommendedName>
</protein>
<evidence type="ECO:0000256" key="5">
    <source>
        <dbReference type="ARBA" id="ARBA00022723"/>
    </source>
</evidence>
<dbReference type="EMBL" id="JAPFFF010000005">
    <property type="protein sequence ID" value="KAK8890490.1"/>
    <property type="molecule type" value="Genomic_DNA"/>
</dbReference>
<proteinExistence type="inferred from homology"/>
<dbReference type="InterPro" id="IPR002717">
    <property type="entry name" value="HAT_MYST-type"/>
</dbReference>
<dbReference type="InterPro" id="IPR016181">
    <property type="entry name" value="Acyl_CoA_acyltransferase"/>
</dbReference>
<keyword evidence="4" id="KW-0808">Transferase</keyword>
<dbReference type="Gene3D" id="2.30.30.140">
    <property type="match status" value="1"/>
</dbReference>
<dbReference type="PANTHER" id="PTHR10615:SF161">
    <property type="entry name" value="HISTONE ACETYLTRANSFERASE KAT7"/>
    <property type="match status" value="1"/>
</dbReference>
<dbReference type="Pfam" id="PF01853">
    <property type="entry name" value="MOZ_SAS"/>
    <property type="match status" value="1"/>
</dbReference>
<feature type="region of interest" description="Disordered" evidence="13">
    <location>
        <begin position="73"/>
        <end position="133"/>
    </location>
</feature>
<dbReference type="SUPFAM" id="SSF54160">
    <property type="entry name" value="Chromo domain-like"/>
    <property type="match status" value="1"/>
</dbReference>
<dbReference type="InterPro" id="IPR016197">
    <property type="entry name" value="Chromo-like_dom_sf"/>
</dbReference>
<keyword evidence="6 11" id="KW-0863">Zinc-finger</keyword>
<dbReference type="Gene3D" id="3.30.60.60">
    <property type="entry name" value="N-acetyl transferase-like"/>
    <property type="match status" value="1"/>
</dbReference>
<evidence type="ECO:0000256" key="3">
    <source>
        <dbReference type="ARBA" id="ARBA00013184"/>
    </source>
</evidence>
<keyword evidence="9" id="KW-0007">Acetylation</keyword>
<evidence type="ECO:0000256" key="4">
    <source>
        <dbReference type="ARBA" id="ARBA00022679"/>
    </source>
</evidence>